<proteinExistence type="inferred from homology"/>
<keyword evidence="6" id="KW-0255">Endonuclease</keyword>
<dbReference type="SUPFAM" id="SSF116734">
    <property type="entry name" value="DNA methylase specificity domain"/>
    <property type="match status" value="2"/>
</dbReference>
<evidence type="ECO:0000256" key="2">
    <source>
        <dbReference type="ARBA" id="ARBA00022747"/>
    </source>
</evidence>
<dbReference type="AlphaFoldDB" id="A0A9Q9BWA0"/>
<keyword evidence="2" id="KW-0680">Restriction system</keyword>
<evidence type="ECO:0000313" key="6">
    <source>
        <dbReference type="EMBL" id="UTH14198.1"/>
    </source>
</evidence>
<keyword evidence="6" id="KW-0540">Nuclease</keyword>
<dbReference type="InterPro" id="IPR044946">
    <property type="entry name" value="Restrct_endonuc_typeI_TRD_sf"/>
</dbReference>
<evidence type="ECO:0000256" key="4">
    <source>
        <dbReference type="SAM" id="Coils"/>
    </source>
</evidence>
<dbReference type="Gene3D" id="1.10.287.1120">
    <property type="entry name" value="Bipartite methylase S protein"/>
    <property type="match status" value="1"/>
</dbReference>
<keyword evidence="4" id="KW-0175">Coiled coil</keyword>
<feature type="coiled-coil region" evidence="4">
    <location>
        <begin position="177"/>
        <end position="204"/>
    </location>
</feature>
<dbReference type="GO" id="GO:0004519">
    <property type="term" value="F:endonuclease activity"/>
    <property type="evidence" value="ECO:0007669"/>
    <property type="project" value="UniProtKB-KW"/>
</dbReference>
<dbReference type="GO" id="GO:0009307">
    <property type="term" value="P:DNA restriction-modification system"/>
    <property type="evidence" value="ECO:0007669"/>
    <property type="project" value="UniProtKB-KW"/>
</dbReference>
<sequence length="389" mass="45015">MTNEKRVPELRFPEFSGEWEEKELSKIGSFTKGKLISKSDLSSTGHKCILYGELYTKYGALINEVYSKTELKTKNLVKAQYQDVLIPSSGETSLDIATASSLNTHEEVYLGGDINVITPSKDYNGNFLSLSINGKNKLKLSKYAQGKTVVHLYNSDIKKLRINFPTVEEQKKISEFFSKLDRQIELEEKKLALLEEQKKGYMQKIFSQELRFKDENGEDYPEWEEMTVEQIIRTTSIRNLQISNSSIKKVGKFPVIDQGKEKIVGYSDEENKVFSERKDIIVFGDHTTNLKYIDFPFIVGGDGVKLLFSNVVDMKYLYAILDYNMIEQDGYKRHFSILKTKKLKMSKSYLEQKKIGSFSIIFDRKVINQQYKIEKLNLIKKYFLNTLII</sequence>
<dbReference type="EMBL" id="CP073809">
    <property type="protein sequence ID" value="UTH14198.1"/>
    <property type="molecule type" value="Genomic_DNA"/>
</dbReference>
<dbReference type="EC" id="3.1.21.-" evidence="6"/>
<evidence type="ECO:0000313" key="7">
    <source>
        <dbReference type="Proteomes" id="UP001057381"/>
    </source>
</evidence>
<name>A0A9Q9BWA0_9STAP</name>
<feature type="domain" description="Type I restriction modification DNA specificity" evidence="5">
    <location>
        <begin position="18"/>
        <end position="195"/>
    </location>
</feature>
<dbReference type="PANTHER" id="PTHR30408">
    <property type="entry name" value="TYPE-1 RESTRICTION ENZYME ECOKI SPECIFICITY PROTEIN"/>
    <property type="match status" value="1"/>
</dbReference>
<accession>A0A9Q9BWA0</accession>
<dbReference type="GO" id="GO:0003677">
    <property type="term" value="F:DNA binding"/>
    <property type="evidence" value="ECO:0007669"/>
    <property type="project" value="UniProtKB-KW"/>
</dbReference>
<protein>
    <submittedName>
        <fullName evidence="6">Restriction endonuclease subunit S</fullName>
        <ecNumber evidence="6">3.1.21.-</ecNumber>
    </submittedName>
</protein>
<dbReference type="PANTHER" id="PTHR30408:SF12">
    <property type="entry name" value="TYPE I RESTRICTION ENZYME MJAVIII SPECIFICITY SUBUNIT"/>
    <property type="match status" value="1"/>
</dbReference>
<dbReference type="REBASE" id="641645">
    <property type="entry name" value="S.Meq143OLORF2200P"/>
</dbReference>
<dbReference type="RefSeq" id="WP_254250230.1">
    <property type="nucleotide sequence ID" value="NZ_CP073809.1"/>
</dbReference>
<gene>
    <name evidence="6" type="ORF">KFV11_02205</name>
</gene>
<evidence type="ECO:0000256" key="1">
    <source>
        <dbReference type="ARBA" id="ARBA00010923"/>
    </source>
</evidence>
<dbReference type="KEGG" id="mequ:KFV11_02205"/>
<organism evidence="6 7">
    <name type="scientific">Macrococcus equipercicus</name>
    <dbReference type="NCBI Taxonomy" id="69967"/>
    <lineage>
        <taxon>Bacteria</taxon>
        <taxon>Bacillati</taxon>
        <taxon>Bacillota</taxon>
        <taxon>Bacilli</taxon>
        <taxon>Bacillales</taxon>
        <taxon>Staphylococcaceae</taxon>
        <taxon>Macrococcus</taxon>
    </lineage>
</organism>
<evidence type="ECO:0000259" key="5">
    <source>
        <dbReference type="Pfam" id="PF01420"/>
    </source>
</evidence>
<keyword evidence="3" id="KW-0238">DNA-binding</keyword>
<dbReference type="InterPro" id="IPR000055">
    <property type="entry name" value="Restrct_endonuc_typeI_TRD"/>
</dbReference>
<dbReference type="InterPro" id="IPR052021">
    <property type="entry name" value="Type-I_RS_S_subunit"/>
</dbReference>
<dbReference type="Proteomes" id="UP001057381">
    <property type="component" value="Chromosome"/>
</dbReference>
<comment type="similarity">
    <text evidence="1">Belongs to the type-I restriction system S methylase family.</text>
</comment>
<dbReference type="Pfam" id="PF01420">
    <property type="entry name" value="Methylase_S"/>
    <property type="match status" value="1"/>
</dbReference>
<keyword evidence="6" id="KW-0378">Hydrolase</keyword>
<dbReference type="Gene3D" id="3.90.220.20">
    <property type="entry name" value="DNA methylase specificity domains"/>
    <property type="match status" value="2"/>
</dbReference>
<dbReference type="GO" id="GO:0016787">
    <property type="term" value="F:hydrolase activity"/>
    <property type="evidence" value="ECO:0007669"/>
    <property type="project" value="UniProtKB-KW"/>
</dbReference>
<evidence type="ECO:0000256" key="3">
    <source>
        <dbReference type="ARBA" id="ARBA00023125"/>
    </source>
</evidence>
<reference evidence="6" key="1">
    <citation type="submission" date="2021-04" db="EMBL/GenBank/DDBJ databases">
        <title>Complete Genome Sequences of Macrococcus spp. from dog and cattle.</title>
        <authorList>
            <person name="Schwendener S."/>
            <person name="Perreten V."/>
        </authorList>
    </citation>
    <scope>NUCLEOTIDE SEQUENCE</scope>
    <source>
        <strain evidence="6">Epi0143-OL</strain>
    </source>
</reference>